<dbReference type="AlphaFoldDB" id="A0A6M3IP39"/>
<dbReference type="EMBL" id="MT141348">
    <property type="protein sequence ID" value="QJA58948.1"/>
    <property type="molecule type" value="Genomic_DNA"/>
</dbReference>
<reference evidence="1" key="1">
    <citation type="submission" date="2020-03" db="EMBL/GenBank/DDBJ databases">
        <title>The deep terrestrial virosphere.</title>
        <authorList>
            <person name="Holmfeldt K."/>
            <person name="Nilsson E."/>
            <person name="Simone D."/>
            <person name="Lopez-Fernandez M."/>
            <person name="Wu X."/>
            <person name="de Brujin I."/>
            <person name="Lundin D."/>
            <person name="Andersson A."/>
            <person name="Bertilsson S."/>
            <person name="Dopson M."/>
        </authorList>
    </citation>
    <scope>NUCLEOTIDE SEQUENCE</scope>
    <source>
        <strain evidence="1">MM415B01380</strain>
    </source>
</reference>
<organism evidence="1">
    <name type="scientific">viral metagenome</name>
    <dbReference type="NCBI Taxonomy" id="1070528"/>
    <lineage>
        <taxon>unclassified sequences</taxon>
        <taxon>metagenomes</taxon>
        <taxon>organismal metagenomes</taxon>
    </lineage>
</organism>
<name>A0A6M3IP39_9ZZZZ</name>
<sequence length="133" mass="15259">MSRVDTQRNQTIMRLAVRYSNIEIATAMGISRERVRQIIRDNGGYPPGAEPYMSSAMRVVRDSGLLGTMSDAEVAQLMGVSYWQVYVLRRKLGIGRYEKPIGCGECEAKTYARGLCRACYDRRARKRKKEMRR</sequence>
<evidence type="ECO:0000313" key="1">
    <source>
        <dbReference type="EMBL" id="QJA58948.1"/>
    </source>
</evidence>
<protein>
    <submittedName>
        <fullName evidence="1">Putative DNA binding, helix-turn-helix domain containing protein</fullName>
    </submittedName>
</protein>
<accession>A0A6M3IP39</accession>
<proteinExistence type="predicted"/>
<gene>
    <name evidence="1" type="ORF">MM415B01380_0005</name>
</gene>